<evidence type="ECO:0000256" key="3">
    <source>
        <dbReference type="SAM" id="MobiDB-lite"/>
    </source>
</evidence>
<dbReference type="Gene3D" id="2.60.40.1760">
    <property type="entry name" value="glycosyl hydrolase (family 31)"/>
    <property type="match status" value="1"/>
</dbReference>
<feature type="domain" description="Glycoside hydrolase family 31 N-terminal" evidence="5">
    <location>
        <begin position="210"/>
        <end position="279"/>
    </location>
</feature>
<organism evidence="8 9">
    <name type="scientific">Calidithermus roseus</name>
    <dbReference type="NCBI Taxonomy" id="1644118"/>
    <lineage>
        <taxon>Bacteria</taxon>
        <taxon>Thermotogati</taxon>
        <taxon>Deinococcota</taxon>
        <taxon>Deinococci</taxon>
        <taxon>Thermales</taxon>
        <taxon>Thermaceae</taxon>
        <taxon>Calidithermus</taxon>
    </lineage>
</organism>
<dbReference type="InterPro" id="IPR051816">
    <property type="entry name" value="Glycosyl_Hydrolase_31"/>
</dbReference>
<comment type="caution">
    <text evidence="8">The sequence shown here is derived from an EMBL/GenBank/DDBJ whole genome shotgun (WGS) entry which is preliminary data.</text>
</comment>
<reference evidence="8 9" key="1">
    <citation type="submission" date="2018-08" db="EMBL/GenBank/DDBJ databases">
        <title>Meiothermus roseus NBRC 110900 genome sequencing project.</title>
        <authorList>
            <person name="Da Costa M.S."/>
            <person name="Albuquerque L."/>
            <person name="Raposo P."/>
            <person name="Froufe H.J.C."/>
            <person name="Barroso C.S."/>
            <person name="Egas C."/>
        </authorList>
    </citation>
    <scope>NUCLEOTIDE SEQUENCE [LARGE SCALE GENOMIC DNA]</scope>
    <source>
        <strain evidence="8 9">NBRC 110900</strain>
    </source>
</reference>
<dbReference type="OrthoDB" id="176168at2"/>
<protein>
    <submittedName>
        <fullName evidence="8">Alpha-xylosidase</fullName>
        <ecNumber evidence="8">3.2.1.177</ecNumber>
    </submittedName>
</protein>
<feature type="domain" description="Lmo2446-like N-terminal" evidence="7">
    <location>
        <begin position="4"/>
        <end position="41"/>
    </location>
</feature>
<evidence type="ECO:0000256" key="2">
    <source>
        <dbReference type="RuleBase" id="RU361185"/>
    </source>
</evidence>
<feature type="domain" description="Glycoside hydrolase family 31 TIM barrel" evidence="4">
    <location>
        <begin position="323"/>
        <end position="669"/>
    </location>
</feature>
<dbReference type="InterPro" id="IPR011013">
    <property type="entry name" value="Gal_mutarotase_sf_dom"/>
</dbReference>
<dbReference type="Pfam" id="PF01055">
    <property type="entry name" value="Glyco_hydro_31_2nd"/>
    <property type="match status" value="1"/>
</dbReference>
<dbReference type="InterPro" id="IPR048395">
    <property type="entry name" value="Glyco_hydro_31_C"/>
</dbReference>
<gene>
    <name evidence="8" type="primary">yicI</name>
    <name evidence="8" type="ORF">Mrose_01322</name>
</gene>
<dbReference type="SUPFAM" id="SSF51011">
    <property type="entry name" value="Glycosyl hydrolase domain"/>
    <property type="match status" value="1"/>
</dbReference>
<dbReference type="Gene3D" id="2.60.40.1180">
    <property type="entry name" value="Golgi alpha-mannosidase II"/>
    <property type="match status" value="1"/>
</dbReference>
<dbReference type="InterPro" id="IPR055242">
    <property type="entry name" value="Lmo2446-like_N"/>
</dbReference>
<feature type="domain" description="Glycosyl hydrolase family 31 C-terminal" evidence="6">
    <location>
        <begin position="679"/>
        <end position="764"/>
    </location>
</feature>
<dbReference type="PANTHER" id="PTHR43863">
    <property type="entry name" value="HYDROLASE, PUTATIVE (AFU_ORTHOLOGUE AFUA_1G03140)-RELATED"/>
    <property type="match status" value="1"/>
</dbReference>
<proteinExistence type="inferred from homology"/>
<evidence type="ECO:0000259" key="5">
    <source>
        <dbReference type="Pfam" id="PF13802"/>
    </source>
</evidence>
<keyword evidence="9" id="KW-1185">Reference proteome</keyword>
<dbReference type="Pfam" id="PF22681">
    <property type="entry name" value="Lmo2446-like_N"/>
    <property type="match status" value="1"/>
</dbReference>
<evidence type="ECO:0000259" key="4">
    <source>
        <dbReference type="Pfam" id="PF01055"/>
    </source>
</evidence>
<sequence length="779" mass="85954">MILHQPYGHDDPYRPLPVERTPRDPEPGERVQVGFQTESGVREAWVNFAGKRLEAQPLGEGYWVADLGIATVGRHAYTLATEAEQSGPYCFEVGRWLEADRCLGVRGEPYGVYLDLVGEAGVRATLALSFPLEGVCRAEFRVGLLEPAVLEGLPCRVEEGSGALRVVAEGVEVQVDLTTLALAVQGPRGGYRGSARLRWLALGDGRVTRLRCALTPGAGETLYGLGERFIPLEAAGRYDVRVYEEYKEQGPRTYLPVPFLLSSAGYGLWLAAEEPSHFDLGARTLTLEKLPTPTASLPLHFIVAAEPYGVTAAFVRLTGPIVVPPKWAFGPWISANTWNSQAKAEAVLRRTLEEGVPATVLVLEAWSDETTFYVFNDAEYAPTDGAGALHAQDFRFGGRWPDPKGLIEECHRHGVRVLLWQIPVLKHAGHPHPQHDADVAYALERGFVIQNADGTPYRNKGWWFTGSHVLDFSNPEACAWWFSKRKYLLDLGVDGFKTDGGEHLWGHDLRAHDGRRGLELYNAYPNLYVGAYHRFLEAYRPGEGLTFSRAGYTGAQRYPAHWAGDENSTWSAFKASILAGLSAGVCGVSIWGWDIGGFSGEIPTVELYLRSAAMAAFCPVMQYHSELHASADDRDRSPWNVAARHGDPRALEVFRRYARLRMRLLDYLHAEAEAAAELGLPLMRYPALAYPQAHDFLAGDPYAYLFGRDLLVAPVVEKGASSRAVRLPPGEWIYLWSGARFAGGRALSVPAPLERIPVFVRADSPRLGQLLEAVLGWEG</sequence>
<evidence type="ECO:0000259" key="7">
    <source>
        <dbReference type="Pfam" id="PF22681"/>
    </source>
</evidence>
<dbReference type="InterPro" id="IPR013783">
    <property type="entry name" value="Ig-like_fold"/>
</dbReference>
<dbReference type="EC" id="3.2.1.177" evidence="8"/>
<evidence type="ECO:0000313" key="9">
    <source>
        <dbReference type="Proteomes" id="UP000265341"/>
    </source>
</evidence>
<evidence type="ECO:0000256" key="1">
    <source>
        <dbReference type="ARBA" id="ARBA00007806"/>
    </source>
</evidence>
<dbReference type="Gene3D" id="3.20.20.80">
    <property type="entry name" value="Glycosidases"/>
    <property type="match status" value="1"/>
</dbReference>
<dbReference type="GO" id="GO:0005975">
    <property type="term" value="P:carbohydrate metabolic process"/>
    <property type="evidence" value="ECO:0007669"/>
    <property type="project" value="InterPro"/>
</dbReference>
<dbReference type="GO" id="GO:0061634">
    <property type="term" value="F:alpha-D-xyloside xylohydrolase"/>
    <property type="evidence" value="ECO:0007669"/>
    <property type="project" value="UniProtKB-EC"/>
</dbReference>
<dbReference type="PANTHER" id="PTHR43863:SF2">
    <property type="entry name" value="MALTASE-GLUCOAMYLASE"/>
    <property type="match status" value="1"/>
</dbReference>
<evidence type="ECO:0000259" key="6">
    <source>
        <dbReference type="Pfam" id="PF21365"/>
    </source>
</evidence>
<keyword evidence="2 8" id="KW-0326">Glycosidase</keyword>
<dbReference type="AlphaFoldDB" id="A0A399EV27"/>
<dbReference type="InterPro" id="IPR013780">
    <property type="entry name" value="Glyco_hydro_b"/>
</dbReference>
<accession>A0A399EV27</accession>
<comment type="similarity">
    <text evidence="1 2">Belongs to the glycosyl hydrolase 31 family.</text>
</comment>
<feature type="compositionally biased region" description="Basic and acidic residues" evidence="3">
    <location>
        <begin position="20"/>
        <end position="29"/>
    </location>
</feature>
<dbReference type="EMBL" id="QWLA01000019">
    <property type="protein sequence ID" value="RIH87485.1"/>
    <property type="molecule type" value="Genomic_DNA"/>
</dbReference>
<keyword evidence="2 8" id="KW-0378">Hydrolase</keyword>
<dbReference type="SUPFAM" id="SSF74650">
    <property type="entry name" value="Galactose mutarotase-like"/>
    <property type="match status" value="1"/>
</dbReference>
<feature type="region of interest" description="Disordered" evidence="3">
    <location>
        <begin position="1"/>
        <end position="30"/>
    </location>
</feature>
<dbReference type="InterPro" id="IPR017853">
    <property type="entry name" value="GH"/>
</dbReference>
<dbReference type="Proteomes" id="UP000265341">
    <property type="component" value="Unassembled WGS sequence"/>
</dbReference>
<dbReference type="Pfam" id="PF13802">
    <property type="entry name" value="Gal_mutarotas_2"/>
    <property type="match status" value="1"/>
</dbReference>
<dbReference type="CDD" id="cd06597">
    <property type="entry name" value="GH31_transferase_CtsY"/>
    <property type="match status" value="1"/>
</dbReference>
<dbReference type="CDD" id="cd14752">
    <property type="entry name" value="GH31_N"/>
    <property type="match status" value="1"/>
</dbReference>
<dbReference type="SUPFAM" id="SSF51445">
    <property type="entry name" value="(Trans)glycosidases"/>
    <property type="match status" value="1"/>
</dbReference>
<dbReference type="GO" id="GO:0030246">
    <property type="term" value="F:carbohydrate binding"/>
    <property type="evidence" value="ECO:0007669"/>
    <property type="project" value="InterPro"/>
</dbReference>
<dbReference type="InterPro" id="IPR000322">
    <property type="entry name" value="Glyco_hydro_31_TIM"/>
</dbReference>
<dbReference type="Pfam" id="PF21365">
    <property type="entry name" value="Glyco_hydro_31_3rd"/>
    <property type="match status" value="1"/>
</dbReference>
<dbReference type="Gene3D" id="2.60.40.10">
    <property type="entry name" value="Immunoglobulins"/>
    <property type="match status" value="1"/>
</dbReference>
<evidence type="ECO:0000313" key="8">
    <source>
        <dbReference type="EMBL" id="RIH87485.1"/>
    </source>
</evidence>
<dbReference type="RefSeq" id="WP_119276700.1">
    <property type="nucleotide sequence ID" value="NZ_QWLA01000019.1"/>
</dbReference>
<name>A0A399EV27_9DEIN</name>
<dbReference type="InterPro" id="IPR025887">
    <property type="entry name" value="Glyco_hydro_31_N_dom"/>
</dbReference>